<feature type="transmembrane region" description="Helical" evidence="3">
    <location>
        <begin position="190"/>
        <end position="216"/>
    </location>
</feature>
<evidence type="ECO:0000256" key="2">
    <source>
        <dbReference type="ARBA" id="ARBA00023136"/>
    </source>
</evidence>
<evidence type="ECO:0008006" key="6">
    <source>
        <dbReference type="Google" id="ProtNLM"/>
    </source>
</evidence>
<dbReference type="PANTHER" id="PTHR22550:SF5">
    <property type="entry name" value="LEUCINE ZIPPER PROTEIN 4"/>
    <property type="match status" value="1"/>
</dbReference>
<keyword evidence="5" id="KW-1185">Reference proteome</keyword>
<dbReference type="RefSeq" id="WP_245256017.1">
    <property type="nucleotide sequence ID" value="NZ_CP139098.1"/>
</dbReference>
<evidence type="ECO:0000313" key="5">
    <source>
        <dbReference type="Proteomes" id="UP000706926"/>
    </source>
</evidence>
<dbReference type="GeneID" id="95405184"/>
<protein>
    <recommendedName>
        <fullName evidence="6">GerA spore germination protein</fullName>
    </recommendedName>
</protein>
<feature type="transmembrane region" description="Helical" evidence="3">
    <location>
        <begin position="164"/>
        <end position="183"/>
    </location>
</feature>
<organism evidence="4 5">
    <name type="scientific">Paenibacillus lactis</name>
    <dbReference type="NCBI Taxonomy" id="228574"/>
    <lineage>
        <taxon>Bacteria</taxon>
        <taxon>Bacillati</taxon>
        <taxon>Bacillota</taxon>
        <taxon>Bacilli</taxon>
        <taxon>Bacillales</taxon>
        <taxon>Paenibacillaceae</taxon>
        <taxon>Paenibacillus</taxon>
    </lineage>
</organism>
<dbReference type="EMBL" id="JAGGKI010000007">
    <property type="protein sequence ID" value="MBP1894131.1"/>
    <property type="molecule type" value="Genomic_DNA"/>
</dbReference>
<sequence>MRFLHTVYLKGIISERPDTIASKLVSGRVVCLMDGSPTAFSAPSSFFEFFSSSDDYYQRWSIGTATLLLRFQALIITLVLTALYVSVTSFHYEMIPENLILTLTESRSKVPFPPIFEALLMETTIELLREAGARLPTKIGQTIGIVGGIVIGQAAVQAGLTSNILIIAVASSAIASFVIPNYVMSASFRLLRFLLIILAGLWGNLGLAIGMAWIVIHLSGLTSIGTSYLSPVAPFEPYDWRDVFLRAPFSMLGRRPSQARSKNKIKLKMRR</sequence>
<accession>A0ABS4FD14</accession>
<keyword evidence="2 3" id="KW-0472">Membrane</keyword>
<keyword evidence="3" id="KW-1133">Transmembrane helix</keyword>
<dbReference type="Pfam" id="PF03323">
    <property type="entry name" value="GerA"/>
    <property type="match status" value="1"/>
</dbReference>
<reference evidence="4 5" key="1">
    <citation type="submission" date="2021-03" db="EMBL/GenBank/DDBJ databases">
        <title>Genomic Encyclopedia of Type Strains, Phase IV (KMG-IV): sequencing the most valuable type-strain genomes for metagenomic binning, comparative biology and taxonomic classification.</title>
        <authorList>
            <person name="Goeker M."/>
        </authorList>
    </citation>
    <scope>NUCLEOTIDE SEQUENCE [LARGE SCALE GENOMIC DNA]</scope>
    <source>
        <strain evidence="4 5">DSM 15596</strain>
    </source>
</reference>
<comment type="similarity">
    <text evidence="1">Belongs to the GerABKA family.</text>
</comment>
<dbReference type="InterPro" id="IPR004995">
    <property type="entry name" value="Spore_Ger"/>
</dbReference>
<proteinExistence type="inferred from homology"/>
<dbReference type="Proteomes" id="UP000706926">
    <property type="component" value="Unassembled WGS sequence"/>
</dbReference>
<dbReference type="PANTHER" id="PTHR22550">
    <property type="entry name" value="SPORE GERMINATION PROTEIN"/>
    <property type="match status" value="1"/>
</dbReference>
<name>A0ABS4FD14_9BACL</name>
<evidence type="ECO:0000313" key="4">
    <source>
        <dbReference type="EMBL" id="MBP1894131.1"/>
    </source>
</evidence>
<feature type="transmembrane region" description="Helical" evidence="3">
    <location>
        <begin position="67"/>
        <end position="87"/>
    </location>
</feature>
<comment type="caution">
    <text evidence="4">The sequence shown here is derived from an EMBL/GenBank/DDBJ whole genome shotgun (WGS) entry which is preliminary data.</text>
</comment>
<keyword evidence="3" id="KW-0812">Transmembrane</keyword>
<evidence type="ECO:0000256" key="1">
    <source>
        <dbReference type="ARBA" id="ARBA00005278"/>
    </source>
</evidence>
<evidence type="ECO:0000256" key="3">
    <source>
        <dbReference type="SAM" id="Phobius"/>
    </source>
</evidence>
<gene>
    <name evidence="4" type="ORF">J2Z18_003234</name>
</gene>
<dbReference type="InterPro" id="IPR050768">
    <property type="entry name" value="UPF0353/GerABKA_families"/>
</dbReference>